<dbReference type="Proteomes" id="UP000015104">
    <property type="component" value="Unassembled WGS sequence"/>
</dbReference>
<proteinExistence type="predicted"/>
<protein>
    <submittedName>
        <fullName evidence="1">Uncharacterized protein</fullName>
    </submittedName>
</protein>
<dbReference type="HOGENOM" id="CLU_3377655_0_0_1"/>
<dbReference type="AlphaFoldDB" id="T1KEY7"/>
<evidence type="ECO:0000313" key="1">
    <source>
        <dbReference type="EnsemblMetazoa" id="tetur10g01210.1"/>
    </source>
</evidence>
<reference evidence="2" key="1">
    <citation type="submission" date="2011-08" db="EMBL/GenBank/DDBJ databases">
        <authorList>
            <person name="Rombauts S."/>
        </authorList>
    </citation>
    <scope>NUCLEOTIDE SEQUENCE</scope>
    <source>
        <strain evidence="2">London</strain>
    </source>
</reference>
<reference evidence="1" key="2">
    <citation type="submission" date="2015-06" db="UniProtKB">
        <authorList>
            <consortium name="EnsemblMetazoa"/>
        </authorList>
    </citation>
    <scope>IDENTIFICATION</scope>
</reference>
<name>T1KEY7_TETUR</name>
<dbReference type="EnsemblMetazoa" id="tetur10g01210.1">
    <property type="protein sequence ID" value="tetur10g01210.1"/>
    <property type="gene ID" value="tetur10g01210"/>
</dbReference>
<dbReference type="EMBL" id="CAEY01000030">
    <property type="status" value="NOT_ANNOTATED_CDS"/>
    <property type="molecule type" value="Genomic_DNA"/>
</dbReference>
<accession>T1KEY7</accession>
<sequence length="34" mass="3822">MVGPSTGYKADVRCNNEIETFQAKKFGESIPIYQ</sequence>
<organism evidence="1 2">
    <name type="scientific">Tetranychus urticae</name>
    <name type="common">Two-spotted spider mite</name>
    <dbReference type="NCBI Taxonomy" id="32264"/>
    <lineage>
        <taxon>Eukaryota</taxon>
        <taxon>Metazoa</taxon>
        <taxon>Ecdysozoa</taxon>
        <taxon>Arthropoda</taxon>
        <taxon>Chelicerata</taxon>
        <taxon>Arachnida</taxon>
        <taxon>Acari</taxon>
        <taxon>Acariformes</taxon>
        <taxon>Trombidiformes</taxon>
        <taxon>Prostigmata</taxon>
        <taxon>Eleutherengona</taxon>
        <taxon>Raphignathae</taxon>
        <taxon>Tetranychoidea</taxon>
        <taxon>Tetranychidae</taxon>
        <taxon>Tetranychus</taxon>
    </lineage>
</organism>
<evidence type="ECO:0000313" key="2">
    <source>
        <dbReference type="Proteomes" id="UP000015104"/>
    </source>
</evidence>
<keyword evidence="2" id="KW-1185">Reference proteome</keyword>